<dbReference type="Proteomes" id="UP001352263">
    <property type="component" value="Unassembled WGS sequence"/>
</dbReference>
<evidence type="ECO:0000313" key="2">
    <source>
        <dbReference type="Proteomes" id="UP001352263"/>
    </source>
</evidence>
<reference evidence="1 2" key="1">
    <citation type="submission" date="2023-10" db="EMBL/GenBank/DDBJ databases">
        <title>Noviherbaspirillum sp. CPCC 100848 genome assembly.</title>
        <authorList>
            <person name="Li X.Y."/>
            <person name="Fang X.M."/>
        </authorList>
    </citation>
    <scope>NUCLEOTIDE SEQUENCE [LARGE SCALE GENOMIC DNA]</scope>
    <source>
        <strain evidence="1 2">CPCC 100848</strain>
    </source>
</reference>
<keyword evidence="2" id="KW-1185">Reference proteome</keyword>
<gene>
    <name evidence="1" type="ORF">RY831_00270</name>
</gene>
<accession>A0ABU6J2C8</accession>
<dbReference type="RefSeq" id="WP_326504333.1">
    <property type="nucleotide sequence ID" value="NZ_JAWIIV010000001.1"/>
</dbReference>
<comment type="caution">
    <text evidence="1">The sequence shown here is derived from an EMBL/GenBank/DDBJ whole genome shotgun (WGS) entry which is preliminary data.</text>
</comment>
<proteinExistence type="predicted"/>
<protein>
    <submittedName>
        <fullName evidence="1">Uncharacterized protein</fullName>
    </submittedName>
</protein>
<name>A0ABU6J2C8_9BURK</name>
<dbReference type="EMBL" id="JAWIIV010000001">
    <property type="protein sequence ID" value="MEC4717576.1"/>
    <property type="molecule type" value="Genomic_DNA"/>
</dbReference>
<organism evidence="1 2">
    <name type="scientific">Noviherbaspirillum album</name>
    <dbReference type="NCBI Taxonomy" id="3080276"/>
    <lineage>
        <taxon>Bacteria</taxon>
        <taxon>Pseudomonadati</taxon>
        <taxon>Pseudomonadota</taxon>
        <taxon>Betaproteobacteria</taxon>
        <taxon>Burkholderiales</taxon>
        <taxon>Oxalobacteraceae</taxon>
        <taxon>Noviherbaspirillum</taxon>
    </lineage>
</organism>
<evidence type="ECO:0000313" key="1">
    <source>
        <dbReference type="EMBL" id="MEC4717576.1"/>
    </source>
</evidence>
<sequence length="111" mass="12391">MSDGNAECSKVRPLASAYPYCKFAERLRSGLPSLSIEQLFICSTVRLIIRACFGNDCGGRLLSGRRNINAADFRSRIARAQFGKEKNDCAEKDYYREGSQVFENVLSGFHA</sequence>